<dbReference type="Proteomes" id="UP000033772">
    <property type="component" value="Unassembled WGS sequence"/>
</dbReference>
<evidence type="ECO:0000259" key="1">
    <source>
        <dbReference type="Pfam" id="PF10615"/>
    </source>
</evidence>
<organism evidence="2 3">
    <name type="scientific">Nocardioides luteus</name>
    <dbReference type="NCBI Taxonomy" id="1844"/>
    <lineage>
        <taxon>Bacteria</taxon>
        <taxon>Bacillati</taxon>
        <taxon>Actinomycetota</taxon>
        <taxon>Actinomycetes</taxon>
        <taxon>Propionibacteriales</taxon>
        <taxon>Nocardioidaceae</taxon>
        <taxon>Nocardioides</taxon>
    </lineage>
</organism>
<name>A0A1J4N586_9ACTN</name>
<keyword evidence="3" id="KW-1185">Reference proteome</keyword>
<dbReference type="EMBL" id="JZDQ02000013">
    <property type="protein sequence ID" value="OIJ26718.1"/>
    <property type="molecule type" value="Genomic_DNA"/>
</dbReference>
<dbReference type="InterPro" id="IPR019595">
    <property type="entry name" value="DUF2470"/>
</dbReference>
<dbReference type="Pfam" id="PF10615">
    <property type="entry name" value="DUF2470"/>
    <property type="match status" value="1"/>
</dbReference>
<dbReference type="AlphaFoldDB" id="A0A1J4N586"/>
<proteinExistence type="predicted"/>
<feature type="domain" description="DUF2470" evidence="1">
    <location>
        <begin position="143"/>
        <end position="208"/>
    </location>
</feature>
<gene>
    <name evidence="2" type="ORF">UG56_010775</name>
</gene>
<dbReference type="Gene3D" id="3.20.180.10">
    <property type="entry name" value="PNP-oxidase-like"/>
    <property type="match status" value="1"/>
</dbReference>
<evidence type="ECO:0000313" key="2">
    <source>
        <dbReference type="EMBL" id="OIJ26718.1"/>
    </source>
</evidence>
<dbReference type="RefSeq" id="WP_045548319.1">
    <property type="nucleotide sequence ID" value="NZ_JZDQ02000013.1"/>
</dbReference>
<evidence type="ECO:0000313" key="3">
    <source>
        <dbReference type="Proteomes" id="UP000033772"/>
    </source>
</evidence>
<dbReference type="SUPFAM" id="SSF50475">
    <property type="entry name" value="FMN-binding split barrel"/>
    <property type="match status" value="1"/>
</dbReference>
<dbReference type="STRING" id="1844.UG56_010775"/>
<comment type="caution">
    <text evidence="2">The sequence shown here is derived from an EMBL/GenBank/DDBJ whole genome shotgun (WGS) entry which is preliminary data.</text>
</comment>
<accession>A0A1J4N586</accession>
<protein>
    <recommendedName>
        <fullName evidence="1">DUF2470 domain-containing protein</fullName>
    </recommendedName>
</protein>
<sequence>MESTPRIARSILSCPRGGNVVIDGIPYSMEELEMQGFADDGGRPTFLCPPEQRMAYAGRRGSHVVLVLQGALGDREAVRLTGTLRWLRTDACTCCETEWEEVVMDVSHVMLVRPTGEAVPIPLDAFTDRDLDLNDGVIHRNQDHLNNHHGNELREAVATRSYIPVESILAAQITGLCADGFDFQWVDEHGAHSARTTFDRPARTPEDLVAGVRKALAAEIC</sequence>
<dbReference type="OrthoDB" id="3770774at2"/>
<dbReference type="InterPro" id="IPR037119">
    <property type="entry name" value="Haem_oxidase_HugZ-like_sf"/>
</dbReference>
<reference evidence="2" key="1">
    <citation type="submission" date="2016-10" db="EMBL/GenBank/DDBJ databases">
        <title>Draft Genome Sequence of Nocardioides luteus Strain BAFB, an Alkane-Degrading Bacterium Isolated from JP-7 Polluted Soil.</title>
        <authorList>
            <person name="Brown L."/>
            <person name="Ruiz O.N."/>
            <person name="Gunasekera T."/>
        </authorList>
    </citation>
    <scope>NUCLEOTIDE SEQUENCE [LARGE SCALE GENOMIC DNA]</scope>
    <source>
        <strain evidence="2">BAFB</strain>
    </source>
</reference>